<evidence type="ECO:0000313" key="1">
    <source>
        <dbReference type="EMBL" id="KAF1935070.1"/>
    </source>
</evidence>
<keyword evidence="2" id="KW-1185">Reference proteome</keyword>
<organism evidence="1 2">
    <name type="scientific">Clathrospora elynae</name>
    <dbReference type="NCBI Taxonomy" id="706981"/>
    <lineage>
        <taxon>Eukaryota</taxon>
        <taxon>Fungi</taxon>
        <taxon>Dikarya</taxon>
        <taxon>Ascomycota</taxon>
        <taxon>Pezizomycotina</taxon>
        <taxon>Dothideomycetes</taxon>
        <taxon>Pleosporomycetidae</taxon>
        <taxon>Pleosporales</taxon>
        <taxon>Diademaceae</taxon>
        <taxon>Clathrospora</taxon>
    </lineage>
</organism>
<accession>A0A6A5S635</accession>
<dbReference type="OrthoDB" id="5314997at2759"/>
<proteinExistence type="predicted"/>
<dbReference type="AlphaFoldDB" id="A0A6A5S635"/>
<gene>
    <name evidence="1" type="ORF">EJ02DRAFT_471454</name>
</gene>
<name>A0A6A5S635_9PLEO</name>
<sequence>MTSFTTITTPPAFRFSALPKDIRLMVYERLPITTRHIKVLLERGYDYNGSVTIVLRGLPLGILTVCWWIYHEAHAMFQAKIYALLAHPPRIIIPVPHVFSMATGFPQLLEVLQATCRIPSVLGLGPPARNTILYHTGNDPMDVNASVLRWLQQAYLYYHRAAFQPAWATLAAKTPPTSPDDTGLQILLSHVGEPCQLCGSLHGGLCSMLRSFGWAYFAGTEYYYSRVDISLLGSVVETGAELDDRRKGRQYTTATAILGRELDDAFLPGKMPGQYYSARRRDDRRGVMIANTKMLTYKHEAAEPPTVAIITRF</sequence>
<protein>
    <submittedName>
        <fullName evidence="1">Uncharacterized protein</fullName>
    </submittedName>
</protein>
<reference evidence="1" key="1">
    <citation type="journal article" date="2020" name="Stud. Mycol.">
        <title>101 Dothideomycetes genomes: a test case for predicting lifestyles and emergence of pathogens.</title>
        <authorList>
            <person name="Haridas S."/>
            <person name="Albert R."/>
            <person name="Binder M."/>
            <person name="Bloem J."/>
            <person name="Labutti K."/>
            <person name="Salamov A."/>
            <person name="Andreopoulos B."/>
            <person name="Baker S."/>
            <person name="Barry K."/>
            <person name="Bills G."/>
            <person name="Bluhm B."/>
            <person name="Cannon C."/>
            <person name="Castanera R."/>
            <person name="Culley D."/>
            <person name="Daum C."/>
            <person name="Ezra D."/>
            <person name="Gonzalez J."/>
            <person name="Henrissat B."/>
            <person name="Kuo A."/>
            <person name="Liang C."/>
            <person name="Lipzen A."/>
            <person name="Lutzoni F."/>
            <person name="Magnuson J."/>
            <person name="Mondo S."/>
            <person name="Nolan M."/>
            <person name="Ohm R."/>
            <person name="Pangilinan J."/>
            <person name="Park H.-J."/>
            <person name="Ramirez L."/>
            <person name="Alfaro M."/>
            <person name="Sun H."/>
            <person name="Tritt A."/>
            <person name="Yoshinaga Y."/>
            <person name="Zwiers L.-H."/>
            <person name="Turgeon B."/>
            <person name="Goodwin S."/>
            <person name="Spatafora J."/>
            <person name="Crous P."/>
            <person name="Grigoriev I."/>
        </authorList>
    </citation>
    <scope>NUCLEOTIDE SEQUENCE</scope>
    <source>
        <strain evidence="1">CBS 161.51</strain>
    </source>
</reference>
<dbReference type="Proteomes" id="UP000800038">
    <property type="component" value="Unassembled WGS sequence"/>
</dbReference>
<dbReference type="EMBL" id="ML976319">
    <property type="protein sequence ID" value="KAF1935070.1"/>
    <property type="molecule type" value="Genomic_DNA"/>
</dbReference>
<evidence type="ECO:0000313" key="2">
    <source>
        <dbReference type="Proteomes" id="UP000800038"/>
    </source>
</evidence>